<comment type="caution">
    <text evidence="11">The sequence shown here is derived from an EMBL/GenBank/DDBJ whole genome shotgun (WGS) entry which is preliminary data.</text>
</comment>
<keyword evidence="7" id="KW-1278">Translocase</keyword>
<comment type="subcellular location">
    <subcellularLocation>
        <location evidence="1">Cell membrane</location>
        <topology evidence="1">Peripheral membrane protein</topology>
    </subcellularLocation>
</comment>
<dbReference type="InterPro" id="IPR015856">
    <property type="entry name" value="ABC_transpr_CbiO/EcfA_su"/>
</dbReference>
<evidence type="ECO:0000256" key="1">
    <source>
        <dbReference type="ARBA" id="ARBA00004202"/>
    </source>
</evidence>
<evidence type="ECO:0000259" key="10">
    <source>
        <dbReference type="PROSITE" id="PS50893"/>
    </source>
</evidence>
<evidence type="ECO:0000256" key="9">
    <source>
        <dbReference type="ARBA" id="ARBA00025157"/>
    </source>
</evidence>
<dbReference type="GO" id="GO:0043190">
    <property type="term" value="C:ATP-binding cassette (ABC) transporter complex"/>
    <property type="evidence" value="ECO:0007669"/>
    <property type="project" value="TreeGrafter"/>
</dbReference>
<evidence type="ECO:0000256" key="2">
    <source>
        <dbReference type="ARBA" id="ARBA00005417"/>
    </source>
</evidence>
<dbReference type="Gene3D" id="3.40.50.300">
    <property type="entry name" value="P-loop containing nucleotide triphosphate hydrolases"/>
    <property type="match status" value="1"/>
</dbReference>
<accession>A0A3R7WFQ8</accession>
<keyword evidence="8" id="KW-0472">Membrane</keyword>
<dbReference type="SMART" id="SM00382">
    <property type="entry name" value="AAA"/>
    <property type="match status" value="1"/>
</dbReference>
<dbReference type="Proteomes" id="UP000284763">
    <property type="component" value="Unassembled WGS sequence"/>
</dbReference>
<name>A0A3R7WFQ8_9EURY</name>
<keyword evidence="5" id="KW-0547">Nucleotide-binding</keyword>
<dbReference type="Pfam" id="PF00005">
    <property type="entry name" value="ABC_tran"/>
    <property type="match status" value="1"/>
</dbReference>
<evidence type="ECO:0000256" key="8">
    <source>
        <dbReference type="ARBA" id="ARBA00023136"/>
    </source>
</evidence>
<evidence type="ECO:0000256" key="3">
    <source>
        <dbReference type="ARBA" id="ARBA00022448"/>
    </source>
</evidence>
<keyword evidence="4" id="KW-1003">Cell membrane</keyword>
<feature type="domain" description="ABC transporter" evidence="10">
    <location>
        <begin position="7"/>
        <end position="230"/>
    </location>
</feature>
<dbReference type="InterPro" id="IPR003593">
    <property type="entry name" value="AAA+_ATPase"/>
</dbReference>
<dbReference type="InterPro" id="IPR003439">
    <property type="entry name" value="ABC_transporter-like_ATP-bd"/>
</dbReference>
<comment type="function">
    <text evidence="9">Probably part of an ABC transporter complex. Responsible for energy coupling to the transport system.</text>
</comment>
<dbReference type="InterPro" id="IPR050095">
    <property type="entry name" value="ECF_ABC_transporter_ATP-bd"/>
</dbReference>
<dbReference type="GO" id="GO:0042626">
    <property type="term" value="F:ATPase-coupled transmembrane transporter activity"/>
    <property type="evidence" value="ECO:0007669"/>
    <property type="project" value="TreeGrafter"/>
</dbReference>
<evidence type="ECO:0000256" key="5">
    <source>
        <dbReference type="ARBA" id="ARBA00022741"/>
    </source>
</evidence>
<keyword evidence="3" id="KW-0813">Transport</keyword>
<protein>
    <submittedName>
        <fullName evidence="11">ATP-binding cassette domain-containing protein</fullName>
    </submittedName>
</protein>
<dbReference type="AlphaFoldDB" id="A0A3R7WFQ8"/>
<dbReference type="SUPFAM" id="SSF52540">
    <property type="entry name" value="P-loop containing nucleoside triphosphate hydrolases"/>
    <property type="match status" value="1"/>
</dbReference>
<dbReference type="GO" id="GO:0016887">
    <property type="term" value="F:ATP hydrolysis activity"/>
    <property type="evidence" value="ECO:0007669"/>
    <property type="project" value="InterPro"/>
</dbReference>
<dbReference type="PANTHER" id="PTHR43553">
    <property type="entry name" value="HEAVY METAL TRANSPORTER"/>
    <property type="match status" value="1"/>
</dbReference>
<reference evidence="11 12" key="1">
    <citation type="submission" date="2018-08" db="EMBL/GenBank/DDBJ databases">
        <title>The metabolism and importance of syntrophic acetate oxidation coupled to methane or sulfide production in haloalkaline environments.</title>
        <authorList>
            <person name="Timmers P.H.A."/>
            <person name="Vavourakis C.D."/>
            <person name="Sorokin D.Y."/>
            <person name="Sinninghe Damste J.S."/>
            <person name="Muyzer G."/>
            <person name="Stams A.J.M."/>
            <person name="Plugge C.M."/>
        </authorList>
    </citation>
    <scope>NUCLEOTIDE SEQUENCE [LARGE SCALE GENOMIC DNA]</scope>
    <source>
        <strain evidence="11">MSAO_Arc3</strain>
    </source>
</reference>
<dbReference type="PROSITE" id="PS50893">
    <property type="entry name" value="ABC_TRANSPORTER_2"/>
    <property type="match status" value="1"/>
</dbReference>
<proteinExistence type="inferred from homology"/>
<dbReference type="GO" id="GO:0005524">
    <property type="term" value="F:ATP binding"/>
    <property type="evidence" value="ECO:0007669"/>
    <property type="project" value="UniProtKB-KW"/>
</dbReference>
<dbReference type="InterPro" id="IPR027417">
    <property type="entry name" value="P-loop_NTPase"/>
</dbReference>
<sequence length="231" mass="25872">MRFNVFIQIKNVYFQYSKGNPVIKGIDLEIERGEFVAIIGKNGCGKSTLSKLLNGLLIPTSGHILIDGLNTASPSNLLAIRKKASIVFQNPITQFVRTTVEEDIAFGPENLNVPTDEISQLVNNSLEFTSMSEFRYREPKTLSGGQMQRTAIAGVMAMEPECIIFDEVTSMLDQKGKCEIFAYINKLKKIGKTIIYVTHRIEEVLDADRFVHLDNGIIDFIGTPTDFFKLD</sequence>
<keyword evidence="6 11" id="KW-0067">ATP-binding</keyword>
<evidence type="ECO:0000256" key="4">
    <source>
        <dbReference type="ARBA" id="ARBA00022475"/>
    </source>
</evidence>
<evidence type="ECO:0000313" key="11">
    <source>
        <dbReference type="EMBL" id="RQD92473.1"/>
    </source>
</evidence>
<evidence type="ECO:0000313" key="12">
    <source>
        <dbReference type="Proteomes" id="UP000284763"/>
    </source>
</evidence>
<dbReference type="EMBL" id="QZAB01000031">
    <property type="protein sequence ID" value="RQD92473.1"/>
    <property type="molecule type" value="Genomic_DNA"/>
</dbReference>
<evidence type="ECO:0000256" key="6">
    <source>
        <dbReference type="ARBA" id="ARBA00022840"/>
    </source>
</evidence>
<dbReference type="PANTHER" id="PTHR43553:SF24">
    <property type="entry name" value="ENERGY-COUPLING FACTOR TRANSPORTER ATP-BINDING PROTEIN ECFA1"/>
    <property type="match status" value="1"/>
</dbReference>
<dbReference type="FunFam" id="3.40.50.300:FF:000224">
    <property type="entry name" value="Energy-coupling factor transporter ATP-binding protein EcfA"/>
    <property type="match status" value="1"/>
</dbReference>
<evidence type="ECO:0000256" key="7">
    <source>
        <dbReference type="ARBA" id="ARBA00022967"/>
    </source>
</evidence>
<feature type="non-terminal residue" evidence="11">
    <location>
        <position position="231"/>
    </location>
</feature>
<comment type="similarity">
    <text evidence="2">Belongs to the ABC transporter superfamily.</text>
</comment>
<dbReference type="CDD" id="cd03225">
    <property type="entry name" value="ABC_cobalt_CbiO_domain1"/>
    <property type="match status" value="1"/>
</dbReference>
<organism evidence="11 12">
    <name type="scientific">Methanosalsum natronophilum</name>
    <dbReference type="NCBI Taxonomy" id="768733"/>
    <lineage>
        <taxon>Archaea</taxon>
        <taxon>Methanobacteriati</taxon>
        <taxon>Methanobacteriota</taxon>
        <taxon>Stenosarchaea group</taxon>
        <taxon>Methanomicrobia</taxon>
        <taxon>Methanosarcinales</taxon>
        <taxon>Methanosarcinaceae</taxon>
        <taxon>Methanosalsum</taxon>
    </lineage>
</organism>
<gene>
    <name evidence="11" type="ORF">D5R95_00365</name>
</gene>